<sequence>MSLFTRCLIHEFLSLSIACLDRNYFRVEF</sequence>
<dbReference type="AlphaFoldDB" id="A0A2P2PAM7"/>
<name>A0A2P2PAM7_RHIMU</name>
<organism evidence="1">
    <name type="scientific">Rhizophora mucronata</name>
    <name type="common">Asiatic mangrove</name>
    <dbReference type="NCBI Taxonomy" id="61149"/>
    <lineage>
        <taxon>Eukaryota</taxon>
        <taxon>Viridiplantae</taxon>
        <taxon>Streptophyta</taxon>
        <taxon>Embryophyta</taxon>
        <taxon>Tracheophyta</taxon>
        <taxon>Spermatophyta</taxon>
        <taxon>Magnoliopsida</taxon>
        <taxon>eudicotyledons</taxon>
        <taxon>Gunneridae</taxon>
        <taxon>Pentapetalae</taxon>
        <taxon>rosids</taxon>
        <taxon>fabids</taxon>
        <taxon>Malpighiales</taxon>
        <taxon>Rhizophoraceae</taxon>
        <taxon>Rhizophora</taxon>
    </lineage>
</organism>
<reference evidence="1" key="1">
    <citation type="submission" date="2018-02" db="EMBL/GenBank/DDBJ databases">
        <title>Rhizophora mucronata_Transcriptome.</title>
        <authorList>
            <person name="Meera S.P."/>
            <person name="Sreeshan A."/>
            <person name="Augustine A."/>
        </authorList>
    </citation>
    <scope>NUCLEOTIDE SEQUENCE</scope>
    <source>
        <tissue evidence="1">Leaf</tissue>
    </source>
</reference>
<proteinExistence type="predicted"/>
<protein>
    <submittedName>
        <fullName evidence="1">Uncharacterized protein</fullName>
    </submittedName>
</protein>
<accession>A0A2P2PAM7</accession>
<evidence type="ECO:0000313" key="1">
    <source>
        <dbReference type="EMBL" id="MBX51749.1"/>
    </source>
</evidence>
<dbReference type="EMBL" id="GGEC01071265">
    <property type="protein sequence ID" value="MBX51749.1"/>
    <property type="molecule type" value="Transcribed_RNA"/>
</dbReference>